<evidence type="ECO:0000313" key="5">
    <source>
        <dbReference type="Proteomes" id="UP000746690"/>
    </source>
</evidence>
<evidence type="ECO:0000313" key="4">
    <source>
        <dbReference type="EMBL" id="NMH86559.1"/>
    </source>
</evidence>
<dbReference type="Gene3D" id="3.55.50.30">
    <property type="match status" value="1"/>
</dbReference>
<reference evidence="4 5" key="1">
    <citation type="submission" date="2020-04" db="EMBL/GenBank/DDBJ databases">
        <title>A Flavivirga sp. nov.</title>
        <authorList>
            <person name="Sun X."/>
        </authorList>
    </citation>
    <scope>NUCLEOTIDE SEQUENCE [LARGE SCALE GENOMIC DNA]</scope>
    <source>
        <strain evidence="4 5">Y03</strain>
    </source>
</reference>
<dbReference type="Gene3D" id="2.60.120.1440">
    <property type="match status" value="1"/>
</dbReference>
<keyword evidence="1" id="KW-0472">Membrane</keyword>
<evidence type="ECO:0000259" key="3">
    <source>
        <dbReference type="Pfam" id="PF16344"/>
    </source>
</evidence>
<dbReference type="Pfam" id="PF04773">
    <property type="entry name" value="FecR"/>
    <property type="match status" value="1"/>
</dbReference>
<feature type="transmembrane region" description="Helical" evidence="1">
    <location>
        <begin position="21"/>
        <end position="41"/>
    </location>
</feature>
<dbReference type="InterPro" id="IPR006860">
    <property type="entry name" value="FecR"/>
</dbReference>
<dbReference type="Proteomes" id="UP000746690">
    <property type="component" value="Unassembled WGS sequence"/>
</dbReference>
<proteinExistence type="predicted"/>
<evidence type="ECO:0000256" key="1">
    <source>
        <dbReference type="SAM" id="Phobius"/>
    </source>
</evidence>
<name>A0ABX1RVP2_9FLAO</name>
<evidence type="ECO:0000259" key="2">
    <source>
        <dbReference type="Pfam" id="PF04773"/>
    </source>
</evidence>
<dbReference type="InterPro" id="IPR032508">
    <property type="entry name" value="FecR_C"/>
</dbReference>
<keyword evidence="1" id="KW-0812">Transmembrane</keyword>
<organism evidence="4 5">
    <name type="scientific">Flavivirga algicola</name>
    <dbReference type="NCBI Taxonomy" id="2729136"/>
    <lineage>
        <taxon>Bacteria</taxon>
        <taxon>Pseudomonadati</taxon>
        <taxon>Bacteroidota</taxon>
        <taxon>Flavobacteriia</taxon>
        <taxon>Flavobacteriales</taxon>
        <taxon>Flavobacteriaceae</taxon>
        <taxon>Flavivirga</taxon>
    </lineage>
</organism>
<feature type="domain" description="Protein FecR C-terminal" evidence="3">
    <location>
        <begin position="198"/>
        <end position="262"/>
    </location>
</feature>
<dbReference type="InterPro" id="IPR012373">
    <property type="entry name" value="Ferrdict_sens_TM"/>
</dbReference>
<dbReference type="PANTHER" id="PTHR30273">
    <property type="entry name" value="PERIPLASMIC SIGNAL SENSOR AND SIGMA FACTOR ACTIVATOR FECR-RELATED"/>
    <property type="match status" value="1"/>
</dbReference>
<dbReference type="PANTHER" id="PTHR30273:SF2">
    <property type="entry name" value="PROTEIN FECR"/>
    <property type="match status" value="1"/>
</dbReference>
<dbReference type="Pfam" id="PF16344">
    <property type="entry name" value="FecR_C"/>
    <property type="match status" value="1"/>
</dbReference>
<comment type="caution">
    <text evidence="4">The sequence shown here is derived from an EMBL/GenBank/DDBJ whole genome shotgun (WGS) entry which is preliminary data.</text>
</comment>
<keyword evidence="1" id="KW-1133">Transmembrane helix</keyword>
<sequence>MKIKQIAVSFKSKQFSKRSIFLMKLSFYPICCIQLVALNSFSQNKEPLNLNNASLKSILNQIDYGEIKQITLSDGSVVWLNAVSKISYEEESPRTIQLNGEAFFEVAKDKANPFTVEIPDHITVKALGSSFNVKAYPDNSYLETALLTGKVEVTSKTYFKEKIIMLPNDKIRINKADGLALKAVIKNEQTVLAWKEGKIRFENMTFKDIANELSNQLNVKLVFENEKIAKSKFTAVFDKSTSIKNILEVLKMSKEFNYNQNKETDEWMIE</sequence>
<protein>
    <submittedName>
        <fullName evidence="4">DUF4974 domain-containing protein</fullName>
    </submittedName>
</protein>
<dbReference type="RefSeq" id="WP_169670203.1">
    <property type="nucleotide sequence ID" value="NZ_JABBHF010000002.1"/>
</dbReference>
<gene>
    <name evidence="4" type="ORF">HHX25_03520</name>
</gene>
<accession>A0ABX1RVP2</accession>
<feature type="domain" description="FecR protein" evidence="2">
    <location>
        <begin position="65"/>
        <end position="152"/>
    </location>
</feature>
<dbReference type="EMBL" id="JABBHF010000002">
    <property type="protein sequence ID" value="NMH86559.1"/>
    <property type="molecule type" value="Genomic_DNA"/>
</dbReference>
<keyword evidence="5" id="KW-1185">Reference proteome</keyword>